<reference evidence="1 2" key="1">
    <citation type="journal article" date="2009" name="Proc. Natl. Acad. Sci. U.S.A.">
        <title>Giant Marseillevirus highlights the role of amoebae as a melting pot in emergence of chimeric microorganisms.</title>
        <authorList>
            <person name="Boyer M."/>
            <person name="Yutin N."/>
            <person name="Pagnier I."/>
            <person name="Barrassi L."/>
            <person name="Fournous G."/>
            <person name="Espinosa L."/>
            <person name="Robert C."/>
            <person name="Azza S."/>
            <person name="Sun S."/>
            <person name="Rossmann M.G."/>
            <person name="Suzan-Monti M."/>
            <person name="La Scola B."/>
            <person name="Koonin E.V."/>
            <person name="Raoult D."/>
        </authorList>
    </citation>
    <scope>NUCLEOTIDE SEQUENCE [LARGE SCALE GENOMIC DNA]</scope>
    <source>
        <strain evidence="1 2">T19</strain>
    </source>
</reference>
<dbReference type="KEGG" id="vg:8746545"/>
<organismHost>
    <name type="scientific">Acanthamoeba</name>
    <dbReference type="NCBI Taxonomy" id="5754"/>
</organismHost>
<dbReference type="OrthoDB" id="20654at10239"/>
<dbReference type="GeneID" id="8746545"/>
<evidence type="ECO:0000313" key="2">
    <source>
        <dbReference type="Proteomes" id="UP000029780"/>
    </source>
</evidence>
<name>D2XAV3_GBMV</name>
<dbReference type="Proteomes" id="UP000029780">
    <property type="component" value="Segment"/>
</dbReference>
<protein>
    <submittedName>
        <fullName evidence="1">Uncharacterized protein</fullName>
    </submittedName>
</protein>
<gene>
    <name evidence="1" type="ORF">MAR_ORF308</name>
</gene>
<proteinExistence type="predicted"/>
<accession>D2XAV3</accession>
<evidence type="ECO:0000313" key="1">
    <source>
        <dbReference type="EMBL" id="ADB04080.1"/>
    </source>
</evidence>
<sequence length="174" mass="19702">MECPSLCGSCGSVPKFSDAELRDLVEEESCVFVSRNLETLKYICDCGHAAESKILEFLAGGRCELCSEKDTAECSCVGSDSKIWFGHRSPKPQIQNEKGIKYTFAGAEREWFPDVLDDKEKVCISVSTEAWFQEHKKEMYEKLWAAARLGYETKMVVCSEEGEEKYSLEFPCFL</sequence>
<keyword evidence="2" id="KW-1185">Reference proteome</keyword>
<dbReference type="RefSeq" id="YP_003407042.1">
    <property type="nucleotide sequence ID" value="NC_013756.1"/>
</dbReference>
<organism evidence="1 2">
    <name type="scientific">Marseillevirus marseillevirus</name>
    <name type="common">GBM</name>
    <dbReference type="NCBI Taxonomy" id="694581"/>
    <lineage>
        <taxon>Viruses</taxon>
        <taxon>Varidnaviria</taxon>
        <taxon>Bamfordvirae</taxon>
        <taxon>Nucleocytoviricota</taxon>
        <taxon>Megaviricetes</taxon>
        <taxon>Pimascovirales</taxon>
        <taxon>Pimascovirales incertae sedis</taxon>
        <taxon>Marseilleviridae</taxon>
        <taxon>Marseillevirus</taxon>
        <taxon>Marseillevirus massiliense</taxon>
    </lineage>
</organism>
<dbReference type="EMBL" id="GU071086">
    <property type="protein sequence ID" value="ADB04080.1"/>
    <property type="molecule type" value="Genomic_DNA"/>
</dbReference>